<dbReference type="Pfam" id="PF10521">
    <property type="entry name" value="Tti2"/>
    <property type="match status" value="1"/>
</dbReference>
<evidence type="ECO:0000313" key="2">
    <source>
        <dbReference type="EMBL" id="KIW40147.1"/>
    </source>
</evidence>
<evidence type="ECO:0000313" key="3">
    <source>
        <dbReference type="Proteomes" id="UP000053342"/>
    </source>
</evidence>
<dbReference type="SUPFAM" id="SSF48371">
    <property type="entry name" value="ARM repeat"/>
    <property type="match status" value="1"/>
</dbReference>
<dbReference type="Proteomes" id="UP000053342">
    <property type="component" value="Unassembled WGS sequence"/>
</dbReference>
<dbReference type="GO" id="GO:0110078">
    <property type="term" value="C:TTT Hsp90 cochaperone complex"/>
    <property type="evidence" value="ECO:0007669"/>
    <property type="project" value="InterPro"/>
</dbReference>
<proteinExistence type="inferred from homology"/>
<dbReference type="GO" id="GO:0005829">
    <property type="term" value="C:cytosol"/>
    <property type="evidence" value="ECO:0007669"/>
    <property type="project" value="TreeGrafter"/>
</dbReference>
<evidence type="ECO:0000256" key="1">
    <source>
        <dbReference type="ARBA" id="ARBA00034736"/>
    </source>
</evidence>
<dbReference type="PANTHER" id="PTHR32226:SF2">
    <property type="entry name" value="TELO2-INTERACTING PROTEIN 2"/>
    <property type="match status" value="1"/>
</dbReference>
<dbReference type="RefSeq" id="XP_016260363.1">
    <property type="nucleotide sequence ID" value="XM_016408609.1"/>
</dbReference>
<protein>
    <recommendedName>
        <fullName evidence="4">Pre-rRNA-processing protein RIX1</fullName>
    </recommendedName>
</protein>
<dbReference type="HOGENOM" id="CLU_024466_1_0_1"/>
<sequence>MDTNNSHTRDTMDTEDILSVLSTQSTAPESASTSTLRNQAHALISRSTDESVLPATLLDLLTQVIKPLFTNTKHPSLTSTGRKNLVPNSPSFGPSYPTLSDHYETSKPWKTTGFTVPLLRYILDSYSALPSTSRKQTLESHFHLLVPPILNMIDDTDPSYKATGCRLLHTLGEVLVSVQSDMLKRTGLGDVFVHALKGNLTLLPTLTPEDESLSVLRELYPAYIALVDAMFCYSSSPSKLTSAESKARDDLLTSLYRHGIMASLEHLSSATSFSSTISVSLTVFLLRQVPPVIERMGISSVRHLKGLLPMVRAGLMDPFILVAPEMVSAVLDVVECVISVCTPRVKEKWYPEILRGLVGCWCNCIDENEGSGTTSASKYLPETMTRLTKVVKMLGDIVDETEWKDVTRRLVDEEPDLKELFEQDEQDSLNMTKTPWV</sequence>
<evidence type="ECO:0008006" key="4">
    <source>
        <dbReference type="Google" id="ProtNLM"/>
    </source>
</evidence>
<dbReference type="STRING" id="215243.A0A0D2BRR6"/>
<gene>
    <name evidence="2" type="ORF">PV06_07373</name>
</gene>
<dbReference type="InterPro" id="IPR018870">
    <property type="entry name" value="Tti2"/>
</dbReference>
<dbReference type="VEuPathDB" id="FungiDB:PV06_07373"/>
<dbReference type="GeneID" id="27359447"/>
<name>A0A0D2BRR6_9EURO</name>
<accession>A0A0D2BRR6</accession>
<dbReference type="PANTHER" id="PTHR32226">
    <property type="entry name" value="TELO2-INTERACTING PROTEIN 2"/>
    <property type="match status" value="1"/>
</dbReference>
<dbReference type="InterPro" id="IPR016024">
    <property type="entry name" value="ARM-type_fold"/>
</dbReference>
<keyword evidence="3" id="KW-1185">Reference proteome</keyword>
<dbReference type="GO" id="GO:0005634">
    <property type="term" value="C:nucleus"/>
    <property type="evidence" value="ECO:0007669"/>
    <property type="project" value="TreeGrafter"/>
</dbReference>
<comment type="similarity">
    <text evidence="1">Belongs to the TTI2 family.</text>
</comment>
<dbReference type="AlphaFoldDB" id="A0A0D2BRR6"/>
<organism evidence="2 3">
    <name type="scientific">Exophiala oligosperma</name>
    <dbReference type="NCBI Taxonomy" id="215243"/>
    <lineage>
        <taxon>Eukaryota</taxon>
        <taxon>Fungi</taxon>
        <taxon>Dikarya</taxon>
        <taxon>Ascomycota</taxon>
        <taxon>Pezizomycotina</taxon>
        <taxon>Eurotiomycetes</taxon>
        <taxon>Chaetothyriomycetidae</taxon>
        <taxon>Chaetothyriales</taxon>
        <taxon>Herpotrichiellaceae</taxon>
        <taxon>Exophiala</taxon>
    </lineage>
</organism>
<dbReference type="OrthoDB" id="6417021at2759"/>
<reference evidence="2 3" key="1">
    <citation type="submission" date="2015-01" db="EMBL/GenBank/DDBJ databases">
        <title>The Genome Sequence of Exophiala oligosperma CBS72588.</title>
        <authorList>
            <consortium name="The Broad Institute Genomics Platform"/>
            <person name="Cuomo C."/>
            <person name="de Hoog S."/>
            <person name="Gorbushina A."/>
            <person name="Stielow B."/>
            <person name="Teixiera M."/>
            <person name="Abouelleil A."/>
            <person name="Chapman S.B."/>
            <person name="Priest M."/>
            <person name="Young S.K."/>
            <person name="Wortman J."/>
            <person name="Nusbaum C."/>
            <person name="Birren B."/>
        </authorList>
    </citation>
    <scope>NUCLEOTIDE SEQUENCE [LARGE SCALE GENOMIC DNA]</scope>
    <source>
        <strain evidence="2 3">CBS 72588</strain>
    </source>
</reference>
<dbReference type="EMBL" id="KN847338">
    <property type="protein sequence ID" value="KIW40147.1"/>
    <property type="molecule type" value="Genomic_DNA"/>
</dbReference>